<proteinExistence type="predicted"/>
<dbReference type="AlphaFoldDB" id="A0A4R4D3Z9"/>
<evidence type="ECO:0000313" key="1">
    <source>
        <dbReference type="EMBL" id="TCZ53661.1"/>
    </source>
</evidence>
<sequence length="124" mass="12526">MDAQGLIAAMESLTAALAAETALLVAGDYAGAGRQAPAKLAAVEGFQAARAAGRLPPSPRLLRAVERLRDAGMANRAALERALAVQARVIAVVAAAARPPEHGPGGYGRSRPAVGRPVALSVRA</sequence>
<dbReference type="RefSeq" id="WP_132296146.1">
    <property type="nucleotide sequence ID" value="NZ_SKBM01000037.1"/>
</dbReference>
<evidence type="ECO:0008006" key="3">
    <source>
        <dbReference type="Google" id="ProtNLM"/>
    </source>
</evidence>
<gene>
    <name evidence="1" type="ORF">EXY23_24340</name>
</gene>
<evidence type="ECO:0000313" key="2">
    <source>
        <dbReference type="Proteomes" id="UP000295023"/>
    </source>
</evidence>
<dbReference type="EMBL" id="SKBM01000037">
    <property type="protein sequence ID" value="TCZ53661.1"/>
    <property type="molecule type" value="Genomic_DNA"/>
</dbReference>
<comment type="caution">
    <text evidence="1">The sequence shown here is derived from an EMBL/GenBank/DDBJ whole genome shotgun (WGS) entry which is preliminary data.</text>
</comment>
<reference evidence="1 2" key="1">
    <citation type="submission" date="2019-03" db="EMBL/GenBank/DDBJ databases">
        <title>Paracraurococcus aquatilis NE82 genome sequence.</title>
        <authorList>
            <person name="Zhao Y."/>
            <person name="Du Z."/>
        </authorList>
    </citation>
    <scope>NUCLEOTIDE SEQUENCE [LARGE SCALE GENOMIC DNA]</scope>
    <source>
        <strain evidence="1 2">NE82</strain>
    </source>
</reference>
<protein>
    <recommendedName>
        <fullName evidence="3">Flagellar protein FlgN</fullName>
    </recommendedName>
</protein>
<accession>A0A4R4D3Z9</accession>
<organism evidence="1 2">
    <name type="scientific">Roseicella aquatilis</name>
    <dbReference type="NCBI Taxonomy" id="2527868"/>
    <lineage>
        <taxon>Bacteria</taxon>
        <taxon>Pseudomonadati</taxon>
        <taxon>Pseudomonadota</taxon>
        <taxon>Alphaproteobacteria</taxon>
        <taxon>Acetobacterales</taxon>
        <taxon>Roseomonadaceae</taxon>
        <taxon>Roseicella</taxon>
    </lineage>
</organism>
<keyword evidence="2" id="KW-1185">Reference proteome</keyword>
<name>A0A4R4D3Z9_9PROT</name>
<dbReference type="Proteomes" id="UP000295023">
    <property type="component" value="Unassembled WGS sequence"/>
</dbReference>